<dbReference type="InterPro" id="IPR013216">
    <property type="entry name" value="Methyltransf_11"/>
</dbReference>
<dbReference type="OMA" id="SRFGIMF"/>
<sequence length="284" mass="30656">MSMDARTPANHHEVPPAEAWDAIAAGYDEFVAPGEASFAHAGLVLAGLQVGDRFLDVAAGPGGLSLPAARLGARVLATDWSPVMVERFTVHVREEGLRDAAARVMDAHALDVGDDTFDVTGSQFGVMLVPDQPAALREMVRVTRPGGRVLVIAYGSPAEFEALQFFISALLAVVPEFAGLPDDPPPLEFQVADPDVLRRRLIDAGLRDVMVDTDHRERIECRSGQELWNWMLSSNPIAGMIVGDLTTDQQATVRQVLDDMLRERADGTRPAELFAPLNIGVGTK</sequence>
<evidence type="ECO:0000313" key="3">
    <source>
        <dbReference type="Proteomes" id="UP000006461"/>
    </source>
</evidence>
<dbReference type="SUPFAM" id="SSF53335">
    <property type="entry name" value="S-adenosyl-L-methionine-dependent methyltransferases"/>
    <property type="match status" value="1"/>
</dbReference>
<dbReference type="OrthoDB" id="9777638at2"/>
<dbReference type="KEGG" id="mmar:MODMU_2527"/>
<keyword evidence="2" id="KW-0808">Transferase</keyword>
<dbReference type="CDD" id="cd02440">
    <property type="entry name" value="AdoMet_MTases"/>
    <property type="match status" value="1"/>
</dbReference>
<proteinExistence type="predicted"/>
<dbReference type="Gene3D" id="3.40.50.150">
    <property type="entry name" value="Vaccinia Virus protein VP39"/>
    <property type="match status" value="1"/>
</dbReference>
<keyword evidence="2" id="KW-0489">Methyltransferase</keyword>
<dbReference type="GO" id="GO:0008757">
    <property type="term" value="F:S-adenosylmethionine-dependent methyltransferase activity"/>
    <property type="evidence" value="ECO:0007669"/>
    <property type="project" value="InterPro"/>
</dbReference>
<protein>
    <submittedName>
        <fullName evidence="2">Methyltransferase type 11</fullName>
    </submittedName>
</protein>
<organism evidence="2 3">
    <name type="scientific">Modestobacter italicus (strain DSM 44449 / CECT 9708 / BC 501)</name>
    <dbReference type="NCBI Taxonomy" id="2732864"/>
    <lineage>
        <taxon>Bacteria</taxon>
        <taxon>Bacillati</taxon>
        <taxon>Actinomycetota</taxon>
        <taxon>Actinomycetes</taxon>
        <taxon>Geodermatophilales</taxon>
        <taxon>Geodermatophilaceae</taxon>
        <taxon>Modestobacter</taxon>
    </lineage>
</organism>
<dbReference type="HOGENOM" id="CLU_037990_2_3_11"/>
<accession>I4EX43</accession>
<keyword evidence="3" id="KW-1185">Reference proteome</keyword>
<dbReference type="AlphaFoldDB" id="I4EX43"/>
<reference evidence="2 3" key="1">
    <citation type="journal article" date="2012" name="J. Bacteriol.">
        <title>Genome Sequence of Radiation-Resistant Modestobacter marinus Strain BC501, a Representative Actinobacterium That Thrives on Calcareous Stone Surfaces.</title>
        <authorList>
            <person name="Normand P."/>
            <person name="Gury J."/>
            <person name="Pujic P."/>
            <person name="Chouaia B."/>
            <person name="Crotti E."/>
            <person name="Brusetti L."/>
            <person name="Daffonchio D."/>
            <person name="Vacherie B."/>
            <person name="Barbe V."/>
            <person name="Medigue C."/>
            <person name="Calteau A."/>
            <person name="Ghodhbane-Gtari F."/>
            <person name="Essoussi I."/>
            <person name="Nouioui I."/>
            <person name="Abbassi-Ghozzi I."/>
            <person name="Gtari M."/>
        </authorList>
    </citation>
    <scope>NUCLEOTIDE SEQUENCE [LARGE SCALE GENOMIC DNA]</scope>
    <source>
        <strain evidence="3">BC 501</strain>
    </source>
</reference>
<name>I4EX43_MODI5</name>
<dbReference type="PANTHER" id="PTHR43591">
    <property type="entry name" value="METHYLTRANSFERASE"/>
    <property type="match status" value="1"/>
</dbReference>
<dbReference type="InterPro" id="IPR029063">
    <property type="entry name" value="SAM-dependent_MTases_sf"/>
</dbReference>
<dbReference type="EMBL" id="FO203431">
    <property type="protein sequence ID" value="CCH87956.1"/>
    <property type="molecule type" value="Genomic_DNA"/>
</dbReference>
<dbReference type="GO" id="GO:0032259">
    <property type="term" value="P:methylation"/>
    <property type="evidence" value="ECO:0007669"/>
    <property type="project" value="UniProtKB-KW"/>
</dbReference>
<feature type="domain" description="Methyltransferase type 11" evidence="1">
    <location>
        <begin position="55"/>
        <end position="150"/>
    </location>
</feature>
<gene>
    <name evidence="2" type="ordered locus">MODMU_2527</name>
</gene>
<dbReference type="Proteomes" id="UP000006461">
    <property type="component" value="Chromosome"/>
</dbReference>
<dbReference type="PATRIC" id="fig|477641.3.peg.2405"/>
<dbReference type="Pfam" id="PF08241">
    <property type="entry name" value="Methyltransf_11"/>
    <property type="match status" value="1"/>
</dbReference>
<evidence type="ECO:0000313" key="2">
    <source>
        <dbReference type="EMBL" id="CCH87956.1"/>
    </source>
</evidence>
<dbReference type="STRING" id="477641.MODMU_2527"/>
<evidence type="ECO:0000259" key="1">
    <source>
        <dbReference type="Pfam" id="PF08241"/>
    </source>
</evidence>
<dbReference type="PANTHER" id="PTHR43591:SF24">
    <property type="entry name" value="2-METHOXY-6-POLYPRENYL-1,4-BENZOQUINOL METHYLASE, MITOCHONDRIAL"/>
    <property type="match status" value="1"/>
</dbReference>
<dbReference type="eggNOG" id="COG2226">
    <property type="taxonomic scope" value="Bacteria"/>
</dbReference>